<name>A0ABY5ZDP1_9ACTN</name>
<evidence type="ECO:0000313" key="1">
    <source>
        <dbReference type="EMBL" id="UWZ38877.1"/>
    </source>
</evidence>
<dbReference type="Gene3D" id="3.40.50.300">
    <property type="entry name" value="P-loop containing nucleotide triphosphate hydrolases"/>
    <property type="match status" value="1"/>
</dbReference>
<sequence>MRPAEDLRDAVRSLMGEALYVYQDSPRASTWLRDHLDRFDEPLRVAVTGRAGAGRSTLVNVMVGADVSPVFGADLDGRPLTWYQDGPAPRVTVYPVQGPAQELPVARFADGLRLDPVGLPPGEAGEVVVELPVRALRHAQLVETPAVQVGAGPVRGDGTPEAALARRVLRDADAVLYLTRHLDDADLRFLEMAWQGTVAAAAPVSVLTVLSRADELAGGGIDALTQARQLARRHRRDPAIGPVARHVVALAPRLARAAATLTEAEFTVLAALAAVPRAALDAFLLSADRFTGQQPVPGSAFPAPVDPATRRALLDRLGLTGVRLCTTLVRSTGRTRDRLAAELVRRSGLAELRESVREQFLDRRHALKARSALIALEFMLRAEPRPGAEYLLAELERTVAGAHDFQELRFLAALRAGRVTLPAPLTAEARRLAGAAGANVVARLGLEHEPTEDELWRLSNDVLRRWRLTAEDVTLTAEQRRAAAVVVRSCEGMVARVGAADVRP</sequence>
<gene>
    <name evidence="1" type="ORF">Drose_12015</name>
</gene>
<dbReference type="InterPro" id="IPR027417">
    <property type="entry name" value="P-loop_NTPase"/>
</dbReference>
<accession>A0ABY5ZDP1</accession>
<dbReference type="SUPFAM" id="SSF52540">
    <property type="entry name" value="P-loop containing nucleoside triphosphate hydrolases"/>
    <property type="match status" value="1"/>
</dbReference>
<evidence type="ECO:0000313" key="2">
    <source>
        <dbReference type="Proteomes" id="UP001058271"/>
    </source>
</evidence>
<dbReference type="EMBL" id="CP073721">
    <property type="protein sequence ID" value="UWZ38877.1"/>
    <property type="molecule type" value="Genomic_DNA"/>
</dbReference>
<proteinExistence type="predicted"/>
<dbReference type="Proteomes" id="UP001058271">
    <property type="component" value="Chromosome"/>
</dbReference>
<keyword evidence="2" id="KW-1185">Reference proteome</keyword>
<reference evidence="1" key="1">
    <citation type="submission" date="2021-04" db="EMBL/GenBank/DDBJ databases">
        <title>Biosynthetic gene clusters of Dactylosporangioum roseum.</title>
        <authorList>
            <person name="Hartkoorn R.C."/>
            <person name="Beaudoing E."/>
            <person name="Hot D."/>
            <person name="Moureu S."/>
        </authorList>
    </citation>
    <scope>NUCLEOTIDE SEQUENCE</scope>
    <source>
        <strain evidence="1">NRRL B-16295</strain>
    </source>
</reference>
<dbReference type="RefSeq" id="WP_260728266.1">
    <property type="nucleotide sequence ID" value="NZ_BAAABS010000041.1"/>
</dbReference>
<organism evidence="1 2">
    <name type="scientific">Dactylosporangium roseum</name>
    <dbReference type="NCBI Taxonomy" id="47989"/>
    <lineage>
        <taxon>Bacteria</taxon>
        <taxon>Bacillati</taxon>
        <taxon>Actinomycetota</taxon>
        <taxon>Actinomycetes</taxon>
        <taxon>Micromonosporales</taxon>
        <taxon>Micromonosporaceae</taxon>
        <taxon>Dactylosporangium</taxon>
    </lineage>
</organism>
<evidence type="ECO:0008006" key="3">
    <source>
        <dbReference type="Google" id="ProtNLM"/>
    </source>
</evidence>
<protein>
    <recommendedName>
        <fullName evidence="3">G domain-containing protein</fullName>
    </recommendedName>
</protein>